<dbReference type="InterPro" id="IPR036390">
    <property type="entry name" value="WH_DNA-bd_sf"/>
</dbReference>
<dbReference type="PRINTS" id="PR00598">
    <property type="entry name" value="HTHMARR"/>
</dbReference>
<comment type="caution">
    <text evidence="5">The sequence shown here is derived from an EMBL/GenBank/DDBJ whole genome shotgun (WGS) entry which is preliminary data.</text>
</comment>
<dbReference type="InterPro" id="IPR036388">
    <property type="entry name" value="WH-like_DNA-bd_sf"/>
</dbReference>
<proteinExistence type="predicted"/>
<organism evidence="5 6">
    <name type="scientific">Clostridium faecium</name>
    <dbReference type="NCBI Taxonomy" id="2762223"/>
    <lineage>
        <taxon>Bacteria</taxon>
        <taxon>Bacillati</taxon>
        <taxon>Bacillota</taxon>
        <taxon>Clostridia</taxon>
        <taxon>Eubacteriales</taxon>
        <taxon>Clostridiaceae</taxon>
        <taxon>Clostridium</taxon>
    </lineage>
</organism>
<dbReference type="InterPro" id="IPR000835">
    <property type="entry name" value="HTH_MarR-typ"/>
</dbReference>
<evidence type="ECO:0000256" key="3">
    <source>
        <dbReference type="ARBA" id="ARBA00023163"/>
    </source>
</evidence>
<dbReference type="RefSeq" id="WP_191739863.1">
    <property type="nucleotide sequence ID" value="NZ_JACSQB010000052.1"/>
</dbReference>
<dbReference type="PANTHER" id="PTHR42756">
    <property type="entry name" value="TRANSCRIPTIONAL REGULATOR, MARR"/>
    <property type="match status" value="1"/>
</dbReference>
<dbReference type="PANTHER" id="PTHR42756:SF1">
    <property type="entry name" value="TRANSCRIPTIONAL REPRESSOR OF EMRAB OPERON"/>
    <property type="match status" value="1"/>
</dbReference>
<dbReference type="GO" id="GO:0003677">
    <property type="term" value="F:DNA binding"/>
    <property type="evidence" value="ECO:0007669"/>
    <property type="project" value="UniProtKB-KW"/>
</dbReference>
<accession>A0ABR8YRK4</accession>
<protein>
    <submittedName>
        <fullName evidence="5">Winged helix DNA-binding protein</fullName>
    </submittedName>
</protein>
<dbReference type="Gene3D" id="1.10.10.10">
    <property type="entry name" value="Winged helix-like DNA-binding domain superfamily/Winged helix DNA-binding domain"/>
    <property type="match status" value="1"/>
</dbReference>
<reference evidence="5 6" key="1">
    <citation type="submission" date="2020-08" db="EMBL/GenBank/DDBJ databases">
        <title>A Genomic Blueprint of the Chicken Gut Microbiome.</title>
        <authorList>
            <person name="Gilroy R."/>
            <person name="Ravi A."/>
            <person name="Getino M."/>
            <person name="Pursley I."/>
            <person name="Horton D.L."/>
            <person name="Alikhan N.-F."/>
            <person name="Baker D."/>
            <person name="Gharbi K."/>
            <person name="Hall N."/>
            <person name="Watson M."/>
            <person name="Adriaenssens E.M."/>
            <person name="Foster-Nyarko E."/>
            <person name="Jarju S."/>
            <person name="Secka A."/>
            <person name="Antonio M."/>
            <person name="Oren A."/>
            <person name="Chaudhuri R."/>
            <person name="La Ragione R.M."/>
            <person name="Hildebrand F."/>
            <person name="Pallen M.J."/>
        </authorList>
    </citation>
    <scope>NUCLEOTIDE SEQUENCE [LARGE SCALE GENOMIC DNA]</scope>
    <source>
        <strain evidence="5 6">N37</strain>
    </source>
</reference>
<evidence type="ECO:0000313" key="6">
    <source>
        <dbReference type="Proteomes" id="UP000627166"/>
    </source>
</evidence>
<feature type="domain" description="HTH marR-type" evidence="4">
    <location>
        <begin position="1"/>
        <end position="137"/>
    </location>
</feature>
<dbReference type="Pfam" id="PF12802">
    <property type="entry name" value="MarR_2"/>
    <property type="match status" value="1"/>
</dbReference>
<name>A0ABR8YRK4_9CLOT</name>
<dbReference type="PROSITE" id="PS50995">
    <property type="entry name" value="HTH_MARR_2"/>
    <property type="match status" value="1"/>
</dbReference>
<sequence>MIEKKSYIFGAIFFLDTKIQNAGDKLFTEITTKQWFLLISIIRSGVKSPTLTEVSKIIGYSRQNVKKLAVHLENAGLVELQRDDKDSRILRITLTEKCFKYFESRKEKEEEFFEKLYEGITDEEINQVFSVMKKLEENILKLE</sequence>
<dbReference type="Proteomes" id="UP000627166">
    <property type="component" value="Unassembled WGS sequence"/>
</dbReference>
<evidence type="ECO:0000259" key="4">
    <source>
        <dbReference type="PROSITE" id="PS50995"/>
    </source>
</evidence>
<gene>
    <name evidence="5" type="ORF">H9637_07520</name>
</gene>
<dbReference type="SUPFAM" id="SSF46785">
    <property type="entry name" value="Winged helix' DNA-binding domain"/>
    <property type="match status" value="1"/>
</dbReference>
<keyword evidence="6" id="KW-1185">Reference proteome</keyword>
<keyword evidence="2 5" id="KW-0238">DNA-binding</keyword>
<keyword evidence="1" id="KW-0805">Transcription regulation</keyword>
<evidence type="ECO:0000313" key="5">
    <source>
        <dbReference type="EMBL" id="MBD8046889.1"/>
    </source>
</evidence>
<evidence type="ECO:0000256" key="1">
    <source>
        <dbReference type="ARBA" id="ARBA00023015"/>
    </source>
</evidence>
<evidence type="ECO:0000256" key="2">
    <source>
        <dbReference type="ARBA" id="ARBA00023125"/>
    </source>
</evidence>
<dbReference type="EMBL" id="JACSQB010000052">
    <property type="protein sequence ID" value="MBD8046889.1"/>
    <property type="molecule type" value="Genomic_DNA"/>
</dbReference>
<dbReference type="SMART" id="SM00347">
    <property type="entry name" value="HTH_MARR"/>
    <property type="match status" value="1"/>
</dbReference>
<keyword evidence="3" id="KW-0804">Transcription</keyword>